<evidence type="ECO:0000313" key="6">
    <source>
        <dbReference type="EMBL" id="CAA7409348.1"/>
    </source>
</evidence>
<name>A0A7I8LJ58_SPIIN</name>
<dbReference type="InterPro" id="IPR044660">
    <property type="entry name" value="IBH1-like"/>
</dbReference>
<protein>
    <recommendedName>
        <fullName evidence="4">IBH1-like N-terminal domain-containing protein</fullName>
    </recommendedName>
</protein>
<dbReference type="GO" id="GO:0006355">
    <property type="term" value="P:regulation of DNA-templated transcription"/>
    <property type="evidence" value="ECO:0007669"/>
    <property type="project" value="InterPro"/>
</dbReference>
<dbReference type="PANTHER" id="PTHR33124:SF42">
    <property type="entry name" value="TRANSCRIPTION FACTOR BHLH146"/>
    <property type="match status" value="1"/>
</dbReference>
<evidence type="ECO:0000256" key="2">
    <source>
        <dbReference type="ARBA" id="ARBA00023163"/>
    </source>
</evidence>
<reference evidence="6" key="1">
    <citation type="submission" date="2020-02" db="EMBL/GenBank/DDBJ databases">
        <authorList>
            <person name="Scholz U."/>
            <person name="Mascher M."/>
            <person name="Fiebig A."/>
        </authorList>
    </citation>
    <scope>NUCLEOTIDE SEQUENCE</scope>
</reference>
<evidence type="ECO:0000256" key="3">
    <source>
        <dbReference type="SAM" id="MobiDB-lite"/>
    </source>
</evidence>
<feature type="domain" description="IBH1-like N-terminal" evidence="4">
    <location>
        <begin position="22"/>
        <end position="84"/>
    </location>
</feature>
<dbReference type="Proteomes" id="UP000663760">
    <property type="component" value="Chromosome 16"/>
</dbReference>
<dbReference type="PANTHER" id="PTHR33124">
    <property type="entry name" value="TRANSCRIPTION FACTOR IBH1-LIKE 1"/>
    <property type="match status" value="1"/>
</dbReference>
<evidence type="ECO:0000256" key="1">
    <source>
        <dbReference type="ARBA" id="ARBA00023015"/>
    </source>
</evidence>
<keyword evidence="2" id="KW-0804">Transcription</keyword>
<evidence type="ECO:0000313" key="7">
    <source>
        <dbReference type="Proteomes" id="UP000663760"/>
    </source>
</evidence>
<keyword evidence="7" id="KW-1185">Reference proteome</keyword>
<dbReference type="EMBL" id="LR743603">
    <property type="protein sequence ID" value="CAA2633057.1"/>
    <property type="molecule type" value="Genomic_DNA"/>
</dbReference>
<evidence type="ECO:0000259" key="4">
    <source>
        <dbReference type="Pfam" id="PF26576"/>
    </source>
</evidence>
<dbReference type="EMBL" id="LR746279">
    <property type="protein sequence ID" value="CAA7409348.1"/>
    <property type="molecule type" value="Genomic_DNA"/>
</dbReference>
<accession>A0A7I8LJ58</accession>
<feature type="region of interest" description="Disordered" evidence="3">
    <location>
        <begin position="103"/>
        <end position="143"/>
    </location>
</feature>
<proteinExistence type="predicted"/>
<gene>
    <name evidence="5" type="ORF">SI7747_16018600</name>
    <name evidence="6" type="ORF">SI8410_16020026</name>
</gene>
<dbReference type="InterPro" id="IPR059002">
    <property type="entry name" value="IBH1_N"/>
</dbReference>
<evidence type="ECO:0000313" key="5">
    <source>
        <dbReference type="EMBL" id="CAA2633057.1"/>
    </source>
</evidence>
<keyword evidence="1" id="KW-0805">Transcription regulation</keyword>
<sequence>METQRSKRRRVYSYEPPMQSIADFAHSYLAYLLPALLKIERMRSRRRIRVQEVEEAVKAEVNLALVAAAGGFAWSRALEQKLRHCTARPPSILSLSREQKNSIDGGAAVPPSTSGACKCEPERAGASSSFSASEGKPLEGGNDELQDRMRILRRILPGGEALGLTELISGVNSYVVCLELQVDVLRSLVDTS</sequence>
<dbReference type="Pfam" id="PF26576">
    <property type="entry name" value="IBH1_N"/>
    <property type="match status" value="1"/>
</dbReference>
<organism evidence="6 7">
    <name type="scientific">Spirodela intermedia</name>
    <name type="common">Intermediate duckweed</name>
    <dbReference type="NCBI Taxonomy" id="51605"/>
    <lineage>
        <taxon>Eukaryota</taxon>
        <taxon>Viridiplantae</taxon>
        <taxon>Streptophyta</taxon>
        <taxon>Embryophyta</taxon>
        <taxon>Tracheophyta</taxon>
        <taxon>Spermatophyta</taxon>
        <taxon>Magnoliopsida</taxon>
        <taxon>Liliopsida</taxon>
        <taxon>Araceae</taxon>
        <taxon>Lemnoideae</taxon>
        <taxon>Spirodela</taxon>
    </lineage>
</organism>
<feature type="compositionally biased region" description="Low complexity" evidence="3">
    <location>
        <begin position="124"/>
        <end position="133"/>
    </location>
</feature>
<dbReference type="OrthoDB" id="658598at2759"/>
<dbReference type="AlphaFoldDB" id="A0A7I8LJ58"/>